<comment type="similarity">
    <text evidence="1 4">Belongs to the glycosyl hydrolase 17 family.</text>
</comment>
<keyword evidence="3" id="KW-0326">Glycosidase</keyword>
<keyword evidence="6" id="KW-1185">Reference proteome</keyword>
<dbReference type="Proteomes" id="UP000244005">
    <property type="component" value="Unassembled WGS sequence"/>
</dbReference>
<reference evidence="6" key="1">
    <citation type="journal article" date="2017" name="Cell">
        <title>Insights into land plant evolution garnered from the Marchantia polymorpha genome.</title>
        <authorList>
            <person name="Bowman J.L."/>
            <person name="Kohchi T."/>
            <person name="Yamato K.T."/>
            <person name="Jenkins J."/>
            <person name="Shu S."/>
            <person name="Ishizaki K."/>
            <person name="Yamaoka S."/>
            <person name="Nishihama R."/>
            <person name="Nakamura Y."/>
            <person name="Berger F."/>
            <person name="Adam C."/>
            <person name="Aki S.S."/>
            <person name="Althoff F."/>
            <person name="Araki T."/>
            <person name="Arteaga-Vazquez M.A."/>
            <person name="Balasubrmanian S."/>
            <person name="Barry K."/>
            <person name="Bauer D."/>
            <person name="Boehm C.R."/>
            <person name="Briginshaw L."/>
            <person name="Caballero-Perez J."/>
            <person name="Catarino B."/>
            <person name="Chen F."/>
            <person name="Chiyoda S."/>
            <person name="Chovatia M."/>
            <person name="Davies K.M."/>
            <person name="Delmans M."/>
            <person name="Demura T."/>
            <person name="Dierschke T."/>
            <person name="Dolan L."/>
            <person name="Dorantes-Acosta A.E."/>
            <person name="Eklund D.M."/>
            <person name="Florent S.N."/>
            <person name="Flores-Sandoval E."/>
            <person name="Fujiyama A."/>
            <person name="Fukuzawa H."/>
            <person name="Galik B."/>
            <person name="Grimanelli D."/>
            <person name="Grimwood J."/>
            <person name="Grossniklaus U."/>
            <person name="Hamada T."/>
            <person name="Haseloff J."/>
            <person name="Hetherington A.J."/>
            <person name="Higo A."/>
            <person name="Hirakawa Y."/>
            <person name="Hundley H.N."/>
            <person name="Ikeda Y."/>
            <person name="Inoue K."/>
            <person name="Inoue S.I."/>
            <person name="Ishida S."/>
            <person name="Jia Q."/>
            <person name="Kakita M."/>
            <person name="Kanazawa T."/>
            <person name="Kawai Y."/>
            <person name="Kawashima T."/>
            <person name="Kennedy M."/>
            <person name="Kinose K."/>
            <person name="Kinoshita T."/>
            <person name="Kohara Y."/>
            <person name="Koide E."/>
            <person name="Komatsu K."/>
            <person name="Kopischke S."/>
            <person name="Kubo M."/>
            <person name="Kyozuka J."/>
            <person name="Lagercrantz U."/>
            <person name="Lin S.S."/>
            <person name="Lindquist E."/>
            <person name="Lipzen A.M."/>
            <person name="Lu C.W."/>
            <person name="De Luna E."/>
            <person name="Martienssen R.A."/>
            <person name="Minamino N."/>
            <person name="Mizutani M."/>
            <person name="Mizutani M."/>
            <person name="Mochizuki N."/>
            <person name="Monte I."/>
            <person name="Mosher R."/>
            <person name="Nagasaki H."/>
            <person name="Nakagami H."/>
            <person name="Naramoto S."/>
            <person name="Nishitani K."/>
            <person name="Ohtani M."/>
            <person name="Okamoto T."/>
            <person name="Okumura M."/>
            <person name="Phillips J."/>
            <person name="Pollak B."/>
            <person name="Reinders A."/>
            <person name="Rovekamp M."/>
            <person name="Sano R."/>
            <person name="Sawa S."/>
            <person name="Schmid M.W."/>
            <person name="Shirakawa M."/>
            <person name="Solano R."/>
            <person name="Spunde A."/>
            <person name="Suetsugu N."/>
            <person name="Sugano S."/>
            <person name="Sugiyama A."/>
            <person name="Sun R."/>
            <person name="Suzuki Y."/>
            <person name="Takenaka M."/>
            <person name="Takezawa D."/>
            <person name="Tomogane H."/>
            <person name="Tsuzuki M."/>
            <person name="Ueda T."/>
            <person name="Umeda M."/>
            <person name="Ward J.M."/>
            <person name="Watanabe Y."/>
            <person name="Yazaki K."/>
            <person name="Yokoyama R."/>
            <person name="Yoshitake Y."/>
            <person name="Yotsui I."/>
            <person name="Zachgo S."/>
            <person name="Schmutz J."/>
        </authorList>
    </citation>
    <scope>NUCLEOTIDE SEQUENCE [LARGE SCALE GENOMIC DNA]</scope>
    <source>
        <strain evidence="6">Tak-1</strain>
    </source>
</reference>
<dbReference type="Gene3D" id="3.20.20.80">
    <property type="entry name" value="Glycosidases"/>
    <property type="match status" value="1"/>
</dbReference>
<evidence type="ECO:0000256" key="4">
    <source>
        <dbReference type="RuleBase" id="RU004335"/>
    </source>
</evidence>
<accession>A0A2R6XL76</accession>
<evidence type="ECO:0000313" key="6">
    <source>
        <dbReference type="Proteomes" id="UP000244005"/>
    </source>
</evidence>
<dbReference type="OrthoDB" id="941679at2759"/>
<keyword evidence="2" id="KW-0378">Hydrolase</keyword>
<protein>
    <recommendedName>
        <fullName evidence="7">Glucan endo-1,3-beta-D-glucosidase</fullName>
    </recommendedName>
</protein>
<gene>
    <name evidence="5" type="ORF">MARPO_0009s0003</name>
</gene>
<evidence type="ECO:0000256" key="3">
    <source>
        <dbReference type="ARBA" id="ARBA00023295"/>
    </source>
</evidence>
<dbReference type="InterPro" id="IPR044965">
    <property type="entry name" value="Glyco_hydro_17_plant"/>
</dbReference>
<dbReference type="GO" id="GO:0005975">
    <property type="term" value="P:carbohydrate metabolic process"/>
    <property type="evidence" value="ECO:0007669"/>
    <property type="project" value="InterPro"/>
</dbReference>
<name>A0A2R6XL76_MARPO</name>
<dbReference type="Gramene" id="Mp7g13175.1">
    <property type="protein sequence ID" value="Mp7g13175.1.cds"/>
    <property type="gene ID" value="Mp7g13175"/>
</dbReference>
<evidence type="ECO:0008006" key="7">
    <source>
        <dbReference type="Google" id="ProtNLM"/>
    </source>
</evidence>
<dbReference type="EMBL" id="KZ772681">
    <property type="protein sequence ID" value="PTQ46867.1"/>
    <property type="molecule type" value="Genomic_DNA"/>
</dbReference>
<dbReference type="SUPFAM" id="SSF51445">
    <property type="entry name" value="(Trans)glycosidases"/>
    <property type="match status" value="1"/>
</dbReference>
<dbReference type="Pfam" id="PF00332">
    <property type="entry name" value="Glyco_hydro_17"/>
    <property type="match status" value="1"/>
</dbReference>
<organism evidence="5 6">
    <name type="scientific">Marchantia polymorpha</name>
    <name type="common">Common liverwort</name>
    <name type="synonym">Marchantia aquatica</name>
    <dbReference type="NCBI Taxonomy" id="3197"/>
    <lineage>
        <taxon>Eukaryota</taxon>
        <taxon>Viridiplantae</taxon>
        <taxon>Streptophyta</taxon>
        <taxon>Embryophyta</taxon>
        <taxon>Marchantiophyta</taxon>
        <taxon>Marchantiopsida</taxon>
        <taxon>Marchantiidae</taxon>
        <taxon>Marchantiales</taxon>
        <taxon>Marchantiaceae</taxon>
        <taxon>Marchantia</taxon>
    </lineage>
</organism>
<dbReference type="AlphaFoldDB" id="A0A2R6XL76"/>
<dbReference type="OMA" id="ILCCANI"/>
<dbReference type="PANTHER" id="PTHR32227">
    <property type="entry name" value="GLUCAN ENDO-1,3-BETA-GLUCOSIDASE BG1-RELATED-RELATED"/>
    <property type="match status" value="1"/>
</dbReference>
<dbReference type="GO" id="GO:0004553">
    <property type="term" value="F:hydrolase activity, hydrolyzing O-glycosyl compounds"/>
    <property type="evidence" value="ECO:0007669"/>
    <property type="project" value="InterPro"/>
</dbReference>
<evidence type="ECO:0000256" key="1">
    <source>
        <dbReference type="ARBA" id="ARBA00008773"/>
    </source>
</evidence>
<evidence type="ECO:0000313" key="5">
    <source>
        <dbReference type="EMBL" id="PTQ46867.1"/>
    </source>
</evidence>
<proteinExistence type="inferred from homology"/>
<sequence>MAGGWTGICFGQEGSNIPTRTQVVQKFRQLGITRVRLYHTYQSTLQAFSNSGIQLTVGITNADIVKALSNVGSATSWVDPRQAGSCYVLFNIVAVTVGNEVFTSTANNLKNALLPSMKNLREALNQARNSGIKVTTAHAFDVVTNTFPPSSGQF</sequence>
<dbReference type="InterPro" id="IPR000490">
    <property type="entry name" value="Glyco_hydro_17"/>
</dbReference>
<dbReference type="InterPro" id="IPR017853">
    <property type="entry name" value="GH"/>
</dbReference>
<evidence type="ECO:0000256" key="2">
    <source>
        <dbReference type="ARBA" id="ARBA00022801"/>
    </source>
</evidence>